<evidence type="ECO:0000313" key="2">
    <source>
        <dbReference type="Proteomes" id="UP000288216"/>
    </source>
</evidence>
<keyword evidence="2" id="KW-1185">Reference proteome</keyword>
<reference evidence="1 2" key="1">
    <citation type="journal article" date="2018" name="Nat. Ecol. Evol.">
        <title>Shark genomes provide insights into elasmobranch evolution and the origin of vertebrates.</title>
        <authorList>
            <person name="Hara Y"/>
            <person name="Yamaguchi K"/>
            <person name="Onimaru K"/>
            <person name="Kadota M"/>
            <person name="Koyanagi M"/>
            <person name="Keeley SD"/>
            <person name="Tatsumi K"/>
            <person name="Tanaka K"/>
            <person name="Motone F"/>
            <person name="Kageyama Y"/>
            <person name="Nozu R"/>
            <person name="Adachi N"/>
            <person name="Nishimura O"/>
            <person name="Nakagawa R"/>
            <person name="Tanegashima C"/>
            <person name="Kiyatake I"/>
            <person name="Matsumoto R"/>
            <person name="Murakumo K"/>
            <person name="Nishida K"/>
            <person name="Terakita A"/>
            <person name="Kuratani S"/>
            <person name="Sato K"/>
            <person name="Hyodo S Kuraku.S."/>
        </authorList>
    </citation>
    <scope>NUCLEOTIDE SEQUENCE [LARGE SCALE GENOMIC DNA]</scope>
</reference>
<proteinExistence type="predicted"/>
<evidence type="ECO:0000313" key="1">
    <source>
        <dbReference type="EMBL" id="GCB72906.1"/>
    </source>
</evidence>
<sequence>MFDKDSLTQFGCVYAVIVESLLLYRYQLGQKNSIQGLTEFQVYFNHSLTPIKLLCHILKENQCILLFCCFV</sequence>
<accession>A0A401PIF1</accession>
<dbReference type="EMBL" id="BFAA01002215">
    <property type="protein sequence ID" value="GCB72906.1"/>
    <property type="molecule type" value="Genomic_DNA"/>
</dbReference>
<name>A0A401PIF1_SCYTO</name>
<comment type="caution">
    <text evidence="1">The sequence shown here is derived from an EMBL/GenBank/DDBJ whole genome shotgun (WGS) entry which is preliminary data.</text>
</comment>
<protein>
    <submittedName>
        <fullName evidence="1">Uncharacterized protein</fullName>
    </submittedName>
</protein>
<gene>
    <name evidence="1" type="ORF">scyTo_0006528</name>
</gene>
<organism evidence="1 2">
    <name type="scientific">Scyliorhinus torazame</name>
    <name type="common">Cloudy catshark</name>
    <name type="synonym">Catulus torazame</name>
    <dbReference type="NCBI Taxonomy" id="75743"/>
    <lineage>
        <taxon>Eukaryota</taxon>
        <taxon>Metazoa</taxon>
        <taxon>Chordata</taxon>
        <taxon>Craniata</taxon>
        <taxon>Vertebrata</taxon>
        <taxon>Chondrichthyes</taxon>
        <taxon>Elasmobranchii</taxon>
        <taxon>Galeomorphii</taxon>
        <taxon>Galeoidea</taxon>
        <taxon>Carcharhiniformes</taxon>
        <taxon>Scyliorhinidae</taxon>
        <taxon>Scyliorhinus</taxon>
    </lineage>
</organism>
<dbReference type="AlphaFoldDB" id="A0A401PIF1"/>
<dbReference type="Proteomes" id="UP000288216">
    <property type="component" value="Unassembled WGS sequence"/>
</dbReference>